<dbReference type="Pfam" id="PF13905">
    <property type="entry name" value="Thioredoxin_8"/>
    <property type="match status" value="1"/>
</dbReference>
<evidence type="ECO:0000256" key="3">
    <source>
        <dbReference type="ARBA" id="ARBA00023157"/>
    </source>
</evidence>
<accession>A0ABS1R1L7</accession>
<dbReference type="InterPro" id="IPR036249">
    <property type="entry name" value="Thioredoxin-like_sf"/>
</dbReference>
<dbReference type="EMBL" id="JAERTY010000002">
    <property type="protein sequence ID" value="MBL1408205.1"/>
    <property type="molecule type" value="Genomic_DNA"/>
</dbReference>
<keyword evidence="7" id="KW-1185">Reference proteome</keyword>
<protein>
    <submittedName>
        <fullName evidence="6">TlpA family protein disulfide reductase</fullName>
    </submittedName>
</protein>
<comment type="caution">
    <text evidence="6">The sequence shown here is derived from an EMBL/GenBank/DDBJ whole genome shotgun (WGS) entry which is preliminary data.</text>
</comment>
<dbReference type="InterPro" id="IPR050553">
    <property type="entry name" value="Thioredoxin_ResA/DsbE_sf"/>
</dbReference>
<dbReference type="RefSeq" id="WP_202101972.1">
    <property type="nucleotide sequence ID" value="NZ_JAERTY010000002.1"/>
</dbReference>
<evidence type="ECO:0000256" key="4">
    <source>
        <dbReference type="ARBA" id="ARBA00023284"/>
    </source>
</evidence>
<comment type="subcellular location">
    <subcellularLocation>
        <location evidence="1">Cell envelope</location>
    </subcellularLocation>
</comment>
<gene>
    <name evidence="6" type="ORF">JKG61_05520</name>
</gene>
<keyword evidence="2" id="KW-0201">Cytochrome c-type biogenesis</keyword>
<evidence type="ECO:0000313" key="7">
    <source>
        <dbReference type="Proteomes" id="UP000625283"/>
    </source>
</evidence>
<keyword evidence="4" id="KW-0676">Redox-active center</keyword>
<organism evidence="6 7">
    <name type="scientific">Sphingobacterium faecale</name>
    <dbReference type="NCBI Taxonomy" id="2803775"/>
    <lineage>
        <taxon>Bacteria</taxon>
        <taxon>Pseudomonadati</taxon>
        <taxon>Bacteroidota</taxon>
        <taxon>Sphingobacteriia</taxon>
        <taxon>Sphingobacteriales</taxon>
        <taxon>Sphingobacteriaceae</taxon>
        <taxon>Sphingobacterium</taxon>
    </lineage>
</organism>
<dbReference type="PANTHER" id="PTHR42852:SF6">
    <property type="entry name" value="THIOL:DISULFIDE INTERCHANGE PROTEIN DSBE"/>
    <property type="match status" value="1"/>
</dbReference>
<dbReference type="Proteomes" id="UP000625283">
    <property type="component" value="Unassembled WGS sequence"/>
</dbReference>
<dbReference type="PROSITE" id="PS51352">
    <property type="entry name" value="THIOREDOXIN_2"/>
    <property type="match status" value="1"/>
</dbReference>
<keyword evidence="3" id="KW-1015">Disulfide bond</keyword>
<dbReference type="InterPro" id="IPR012336">
    <property type="entry name" value="Thioredoxin-like_fold"/>
</dbReference>
<sequence>MDANNETFSHSMAIKDDYTLGRLVLSENIMTNMKQYQNAIIAKKINITTEVFEFMIDTNSISLNLDITSNSLRQTGGKMSSQFQEDRALNVEYLRLHREKKMLLSELNFWRMKEKNNLILKHIESPYSVVLFRELLMVYDDRMINSVKSTLHALTTFHNTDEINRLRTRLDQFIRDNEKKDSIPMPPFELISTFDQRRVSNILDEYDSVLLIIDWWATWCAPCIAQHPEYFALSKRFEADKRINFISISVDKRNEDVIRYLKKSPLPIDSYWMTSAFTENLNYLNKSIGIYSIPKYMIIDVKQKLIIRIENLKNLETAIQKHLNN</sequence>
<evidence type="ECO:0000256" key="2">
    <source>
        <dbReference type="ARBA" id="ARBA00022748"/>
    </source>
</evidence>
<evidence type="ECO:0000313" key="6">
    <source>
        <dbReference type="EMBL" id="MBL1408205.1"/>
    </source>
</evidence>
<dbReference type="SUPFAM" id="SSF52833">
    <property type="entry name" value="Thioredoxin-like"/>
    <property type="match status" value="1"/>
</dbReference>
<evidence type="ECO:0000259" key="5">
    <source>
        <dbReference type="PROSITE" id="PS51352"/>
    </source>
</evidence>
<evidence type="ECO:0000256" key="1">
    <source>
        <dbReference type="ARBA" id="ARBA00004196"/>
    </source>
</evidence>
<reference evidence="6 7" key="1">
    <citation type="submission" date="2021-01" db="EMBL/GenBank/DDBJ databases">
        <title>C459-1 draft genome sequence.</title>
        <authorList>
            <person name="Zhang X.-F."/>
        </authorList>
    </citation>
    <scope>NUCLEOTIDE SEQUENCE [LARGE SCALE GENOMIC DNA]</scope>
    <source>
        <strain evidence="7">C459-1</strain>
    </source>
</reference>
<dbReference type="InterPro" id="IPR013766">
    <property type="entry name" value="Thioredoxin_domain"/>
</dbReference>
<dbReference type="Gene3D" id="3.40.30.10">
    <property type="entry name" value="Glutaredoxin"/>
    <property type="match status" value="1"/>
</dbReference>
<dbReference type="PANTHER" id="PTHR42852">
    <property type="entry name" value="THIOL:DISULFIDE INTERCHANGE PROTEIN DSBE"/>
    <property type="match status" value="1"/>
</dbReference>
<name>A0ABS1R1L7_9SPHI</name>
<dbReference type="CDD" id="cd02966">
    <property type="entry name" value="TlpA_like_family"/>
    <property type="match status" value="1"/>
</dbReference>
<proteinExistence type="predicted"/>
<feature type="domain" description="Thioredoxin" evidence="5">
    <location>
        <begin position="179"/>
        <end position="324"/>
    </location>
</feature>